<dbReference type="InterPro" id="IPR055348">
    <property type="entry name" value="DctQ"/>
</dbReference>
<comment type="caution">
    <text evidence="9">Lacks conserved residue(s) required for the propagation of feature annotation.</text>
</comment>
<feature type="transmembrane region" description="Helical" evidence="9">
    <location>
        <begin position="106"/>
        <end position="127"/>
    </location>
</feature>
<comment type="subunit">
    <text evidence="9">The complex comprises the extracytoplasmic solute receptor protein and the two transmembrane proteins.</text>
</comment>
<proteinExistence type="inferred from homology"/>
<name>A0AAE3VKX9_9HYPH</name>
<evidence type="ECO:0000259" key="10">
    <source>
        <dbReference type="Pfam" id="PF04290"/>
    </source>
</evidence>
<keyword evidence="6 9" id="KW-1133">Transmembrane helix</keyword>
<keyword evidence="7 9" id="KW-0472">Membrane</keyword>
<feature type="transmembrane region" description="Helical" evidence="9">
    <location>
        <begin position="30"/>
        <end position="53"/>
    </location>
</feature>
<evidence type="ECO:0000256" key="5">
    <source>
        <dbReference type="ARBA" id="ARBA00022692"/>
    </source>
</evidence>
<keyword evidence="5 9" id="KW-0812">Transmembrane</keyword>
<sequence length="182" mass="19701">MSELDQLDGDIRSTGGMHLTATRALARVTFWLGLAGVATLIVAIVLTCADILWRRLVGGAFVDTFDITKLCLVAAASLSIPYGFTQGAHITVDIVADKFPKRLRHVIDIVISVISAALMAFLLWLSWQAAMLYYAYGDTTLNLQLPIIWYWAIFMTGLGLAVLAALARAIDAALCGQPEQSS</sequence>
<feature type="transmembrane region" description="Helical" evidence="9">
    <location>
        <begin position="147"/>
        <end position="167"/>
    </location>
</feature>
<gene>
    <name evidence="11" type="ORF">J2S73_000048</name>
</gene>
<keyword evidence="3" id="KW-1003">Cell membrane</keyword>
<comment type="subcellular location">
    <subcellularLocation>
        <location evidence="1 9">Cell inner membrane</location>
        <topology evidence="1 9">Multi-pass membrane protein</topology>
    </subcellularLocation>
</comment>
<dbReference type="Pfam" id="PF04290">
    <property type="entry name" value="DctQ"/>
    <property type="match status" value="1"/>
</dbReference>
<evidence type="ECO:0000256" key="1">
    <source>
        <dbReference type="ARBA" id="ARBA00004429"/>
    </source>
</evidence>
<evidence type="ECO:0000256" key="4">
    <source>
        <dbReference type="ARBA" id="ARBA00022519"/>
    </source>
</evidence>
<dbReference type="RefSeq" id="WP_306883413.1">
    <property type="nucleotide sequence ID" value="NZ_JAUSUL010000001.1"/>
</dbReference>
<dbReference type="GO" id="GO:0022857">
    <property type="term" value="F:transmembrane transporter activity"/>
    <property type="evidence" value="ECO:0007669"/>
    <property type="project" value="UniProtKB-UniRule"/>
</dbReference>
<dbReference type="PANTHER" id="PTHR35011:SF10">
    <property type="entry name" value="TRAP TRANSPORTER SMALL PERMEASE PROTEIN"/>
    <property type="match status" value="1"/>
</dbReference>
<evidence type="ECO:0000313" key="12">
    <source>
        <dbReference type="Proteomes" id="UP001229244"/>
    </source>
</evidence>
<evidence type="ECO:0000256" key="6">
    <source>
        <dbReference type="ARBA" id="ARBA00022989"/>
    </source>
</evidence>
<evidence type="ECO:0000256" key="8">
    <source>
        <dbReference type="ARBA" id="ARBA00038436"/>
    </source>
</evidence>
<evidence type="ECO:0000256" key="7">
    <source>
        <dbReference type="ARBA" id="ARBA00023136"/>
    </source>
</evidence>
<evidence type="ECO:0000256" key="2">
    <source>
        <dbReference type="ARBA" id="ARBA00022448"/>
    </source>
</evidence>
<dbReference type="Proteomes" id="UP001229244">
    <property type="component" value="Unassembled WGS sequence"/>
</dbReference>
<comment type="similarity">
    <text evidence="8 9">Belongs to the TRAP transporter small permease family.</text>
</comment>
<dbReference type="InterPro" id="IPR007387">
    <property type="entry name" value="TRAP_DctQ"/>
</dbReference>
<dbReference type="EMBL" id="JAUSUL010000001">
    <property type="protein sequence ID" value="MDQ0313611.1"/>
    <property type="molecule type" value="Genomic_DNA"/>
</dbReference>
<evidence type="ECO:0000313" key="11">
    <source>
        <dbReference type="EMBL" id="MDQ0313611.1"/>
    </source>
</evidence>
<comment type="function">
    <text evidence="9">Part of the tripartite ATP-independent periplasmic (TRAP) transport system.</text>
</comment>
<keyword evidence="4 9" id="KW-0997">Cell inner membrane</keyword>
<dbReference type="GO" id="GO:0015740">
    <property type="term" value="P:C4-dicarboxylate transport"/>
    <property type="evidence" value="ECO:0007669"/>
    <property type="project" value="TreeGrafter"/>
</dbReference>
<protein>
    <recommendedName>
        <fullName evidence="9">TRAP transporter small permease protein</fullName>
    </recommendedName>
</protein>
<dbReference type="PANTHER" id="PTHR35011">
    <property type="entry name" value="2,3-DIKETO-L-GULONATE TRAP TRANSPORTER SMALL PERMEASE PROTEIN YIAM"/>
    <property type="match status" value="1"/>
</dbReference>
<evidence type="ECO:0000256" key="9">
    <source>
        <dbReference type="RuleBase" id="RU369079"/>
    </source>
</evidence>
<accession>A0AAE3VKX9</accession>
<evidence type="ECO:0000256" key="3">
    <source>
        <dbReference type="ARBA" id="ARBA00022475"/>
    </source>
</evidence>
<reference evidence="11" key="1">
    <citation type="submission" date="2023-07" db="EMBL/GenBank/DDBJ databases">
        <title>Genomic Encyclopedia of Type Strains, Phase IV (KMG-IV): sequencing the most valuable type-strain genomes for metagenomic binning, comparative biology and taxonomic classification.</title>
        <authorList>
            <person name="Goeker M."/>
        </authorList>
    </citation>
    <scope>NUCLEOTIDE SEQUENCE</scope>
    <source>
        <strain evidence="11">DSM 21202</strain>
    </source>
</reference>
<dbReference type="AlphaFoldDB" id="A0AAE3VKX9"/>
<comment type="caution">
    <text evidence="11">The sequence shown here is derived from an EMBL/GenBank/DDBJ whole genome shotgun (WGS) entry which is preliminary data.</text>
</comment>
<keyword evidence="2 9" id="KW-0813">Transport</keyword>
<organism evidence="11 12">
    <name type="scientific">Amorphus orientalis</name>
    <dbReference type="NCBI Taxonomy" id="649198"/>
    <lineage>
        <taxon>Bacteria</taxon>
        <taxon>Pseudomonadati</taxon>
        <taxon>Pseudomonadota</taxon>
        <taxon>Alphaproteobacteria</taxon>
        <taxon>Hyphomicrobiales</taxon>
        <taxon>Amorphaceae</taxon>
        <taxon>Amorphus</taxon>
    </lineage>
</organism>
<keyword evidence="12" id="KW-1185">Reference proteome</keyword>
<feature type="domain" description="Tripartite ATP-independent periplasmic transporters DctQ component" evidence="10">
    <location>
        <begin position="44"/>
        <end position="172"/>
    </location>
</feature>
<dbReference type="GO" id="GO:0005886">
    <property type="term" value="C:plasma membrane"/>
    <property type="evidence" value="ECO:0007669"/>
    <property type="project" value="UniProtKB-SubCell"/>
</dbReference>